<dbReference type="Proteomes" id="UP001189429">
    <property type="component" value="Unassembled WGS sequence"/>
</dbReference>
<protein>
    <recommendedName>
        <fullName evidence="4">PSI-F</fullName>
    </recommendedName>
</protein>
<gene>
    <name evidence="2" type="ORF">PCOR1329_LOCUS49051</name>
</gene>
<comment type="caution">
    <text evidence="2">The sequence shown here is derived from an EMBL/GenBank/DDBJ whole genome shotgun (WGS) entry which is preliminary data.</text>
</comment>
<proteinExistence type="predicted"/>
<name>A0ABN9UJE7_9DINO</name>
<organism evidence="2 3">
    <name type="scientific">Prorocentrum cordatum</name>
    <dbReference type="NCBI Taxonomy" id="2364126"/>
    <lineage>
        <taxon>Eukaryota</taxon>
        <taxon>Sar</taxon>
        <taxon>Alveolata</taxon>
        <taxon>Dinophyceae</taxon>
        <taxon>Prorocentrales</taxon>
        <taxon>Prorocentraceae</taxon>
        <taxon>Prorocentrum</taxon>
    </lineage>
</organism>
<keyword evidence="3" id="KW-1185">Reference proteome</keyword>
<accession>A0ABN9UJE7</accession>
<dbReference type="EMBL" id="CAUYUJ010015935">
    <property type="protein sequence ID" value="CAK0859810.1"/>
    <property type="molecule type" value="Genomic_DNA"/>
</dbReference>
<reference evidence="2" key="1">
    <citation type="submission" date="2023-10" db="EMBL/GenBank/DDBJ databases">
        <authorList>
            <person name="Chen Y."/>
            <person name="Shah S."/>
            <person name="Dougan E. K."/>
            <person name="Thang M."/>
            <person name="Chan C."/>
        </authorList>
    </citation>
    <scope>NUCLEOTIDE SEQUENCE [LARGE SCALE GENOMIC DNA]</scope>
</reference>
<evidence type="ECO:0000313" key="2">
    <source>
        <dbReference type="EMBL" id="CAK0859810.1"/>
    </source>
</evidence>
<feature type="transmembrane region" description="Helical" evidence="1">
    <location>
        <begin position="124"/>
        <end position="146"/>
    </location>
</feature>
<evidence type="ECO:0000256" key="1">
    <source>
        <dbReference type="SAM" id="Phobius"/>
    </source>
</evidence>
<keyword evidence="1" id="KW-1133">Transmembrane helix</keyword>
<sequence>MSSGRSRGAQGFCPSPTIGRTCGKWEEQWTERSLRMTPEERELEQTDWQAKIDDITKKKAAVGICANKTAPMTMNECVSYKSREYPKYHKQLNDAYKEKRAAYDAAGKFEVVGHEVPAPSSPAAASGGVGAAALGVAGAVALAALARRRRGPTPRWRSRGVTSTQS</sequence>
<evidence type="ECO:0008006" key="4">
    <source>
        <dbReference type="Google" id="ProtNLM"/>
    </source>
</evidence>
<keyword evidence="1" id="KW-0472">Membrane</keyword>
<evidence type="ECO:0000313" key="3">
    <source>
        <dbReference type="Proteomes" id="UP001189429"/>
    </source>
</evidence>
<keyword evidence="1" id="KW-0812">Transmembrane</keyword>